<dbReference type="Gene3D" id="3.60.21.10">
    <property type="match status" value="1"/>
</dbReference>
<dbReference type="Proteomes" id="UP000593915">
    <property type="component" value="Chromosome"/>
</dbReference>
<dbReference type="InterPro" id="IPR029052">
    <property type="entry name" value="Metallo-depent_PP-like"/>
</dbReference>
<evidence type="ECO:0000313" key="2">
    <source>
        <dbReference type="Proteomes" id="UP000593915"/>
    </source>
</evidence>
<gene>
    <name evidence="1" type="ORF">IFE08_06655</name>
</gene>
<organism evidence="1 2">
    <name type="scientific">Treponema pedis</name>
    <dbReference type="NCBI Taxonomy" id="409322"/>
    <lineage>
        <taxon>Bacteria</taxon>
        <taxon>Pseudomonadati</taxon>
        <taxon>Spirochaetota</taxon>
        <taxon>Spirochaetia</taxon>
        <taxon>Spirochaetales</taxon>
        <taxon>Treponemataceae</taxon>
        <taxon>Treponema</taxon>
    </lineage>
</organism>
<evidence type="ECO:0000313" key="1">
    <source>
        <dbReference type="EMBL" id="QOW62007.1"/>
    </source>
</evidence>
<dbReference type="EMBL" id="CP061839">
    <property type="protein sequence ID" value="QOW62007.1"/>
    <property type="molecule type" value="Genomic_DNA"/>
</dbReference>
<name>A0A7S6WRQ6_9SPIR</name>
<accession>A0A7S6WRQ6</accession>
<proteinExistence type="predicted"/>
<protein>
    <submittedName>
        <fullName evidence="1">Calcineurin phosphoesterase</fullName>
    </submittedName>
</protein>
<dbReference type="SUPFAM" id="SSF56300">
    <property type="entry name" value="Metallo-dependent phosphatases"/>
    <property type="match status" value="1"/>
</dbReference>
<sequence>MNIPGRTCPMDYGIDIQTFSDTAADIKTDALYVVGGLYGNLQALEKILSMAYEEKVKPIIVFNGDIHWFDKNINDFKKIEKIVLRHLPLLGNVEAELVRNNDINAGCGCAYPSCVDDDTVRRSNLIHSDLKKILSLCPSLIQTIKRRKKAVVASVKNKRVAITHGDETSLAGWKCSAESLKDGERQREICLRLLKSNIDIFACTHTCSPAAFAKNGKCVINNGSSGMPNFKKGLYGLLTSISENPHVEAVYRVVIDDLYIEALPILYDTAAFLSWFDNIWPIGSPASISYRNRIVNGTELSVKDAIIEGFYIV</sequence>
<dbReference type="RefSeq" id="WP_024469747.1">
    <property type="nucleotide sequence ID" value="NZ_CP061839.1"/>
</dbReference>
<reference evidence="1 2" key="1">
    <citation type="submission" date="2020-09" db="EMBL/GenBank/DDBJ databases">
        <title>Characterization of Treponema spp. from bovine digital dermatitis in Korea.</title>
        <authorList>
            <person name="Espiritu H.M."/>
            <person name="Cho Y.I."/>
            <person name="Mamuad L."/>
        </authorList>
    </citation>
    <scope>NUCLEOTIDE SEQUENCE [LARGE SCALE GENOMIC DNA]</scope>
    <source>
        <strain evidence="1 2">KS1</strain>
    </source>
</reference>
<dbReference type="AlphaFoldDB" id="A0A7S6WRQ6"/>